<comment type="cofactor">
    <cofactor evidence="1 22">
        <name>Mg(2+)</name>
        <dbReference type="ChEBI" id="CHEBI:18420"/>
    </cofactor>
</comment>
<keyword evidence="10 22" id="KW-0460">Magnesium</keyword>
<comment type="subcellular location">
    <subcellularLocation>
        <location evidence="2">Cell membrane</location>
        <topology evidence="2">Multi-pass membrane protein</topology>
    </subcellularLocation>
    <subcellularLocation>
        <location evidence="23">Membrane</location>
        <topology evidence="23">Multi-pass membrane protein</topology>
    </subcellularLocation>
</comment>
<feature type="binding site" evidence="21">
    <location>
        <position position="1056"/>
    </location>
    <ligand>
        <name>ATP</name>
        <dbReference type="ChEBI" id="CHEBI:30616"/>
    </ligand>
</feature>
<evidence type="ECO:0000256" key="4">
    <source>
        <dbReference type="ARBA" id="ARBA00022448"/>
    </source>
</evidence>
<dbReference type="PANTHER" id="PTHR24092">
    <property type="entry name" value="PROBABLE PHOSPHOLIPID-TRANSPORTING ATPASE"/>
    <property type="match status" value="1"/>
</dbReference>
<feature type="binding site" evidence="21">
    <location>
        <position position="788"/>
    </location>
    <ligand>
        <name>ATP</name>
        <dbReference type="ChEBI" id="CHEBI:30616"/>
    </ligand>
</feature>
<evidence type="ECO:0000256" key="21">
    <source>
        <dbReference type="PIRSR" id="PIRSR606539-2"/>
    </source>
</evidence>
<dbReference type="SUPFAM" id="SSF81653">
    <property type="entry name" value="Calcium ATPase, transduction domain A"/>
    <property type="match status" value="1"/>
</dbReference>
<evidence type="ECO:0000256" key="6">
    <source>
        <dbReference type="ARBA" id="ARBA00022692"/>
    </source>
</evidence>
<dbReference type="InterPro" id="IPR023298">
    <property type="entry name" value="ATPase_P-typ_TM_dom_sf"/>
</dbReference>
<feature type="binding site" evidence="22">
    <location>
        <position position="1053"/>
    </location>
    <ligand>
        <name>Mg(2+)</name>
        <dbReference type="ChEBI" id="CHEBI:18420"/>
    </ligand>
</feature>
<feature type="compositionally biased region" description="Basic residues" evidence="24">
    <location>
        <begin position="1"/>
        <end position="13"/>
    </location>
</feature>
<keyword evidence="6 23" id="KW-0812">Transmembrane</keyword>
<evidence type="ECO:0000256" key="22">
    <source>
        <dbReference type="PIRSR" id="PIRSR606539-3"/>
    </source>
</evidence>
<feature type="domain" description="P-type ATPase C-terminal" evidence="26">
    <location>
        <begin position="1079"/>
        <end position="1329"/>
    </location>
</feature>
<feature type="binding site" evidence="21">
    <location>
        <position position="823"/>
    </location>
    <ligand>
        <name>ATP</name>
        <dbReference type="ChEBI" id="CHEBI:30616"/>
    </ligand>
</feature>
<evidence type="ECO:0000256" key="13">
    <source>
        <dbReference type="ARBA" id="ARBA00023055"/>
    </source>
</evidence>
<dbReference type="SFLD" id="SFLDF00027">
    <property type="entry name" value="p-type_atpase"/>
    <property type="match status" value="1"/>
</dbReference>
<dbReference type="EMBL" id="KV454017">
    <property type="protein sequence ID" value="ODV93979.1"/>
    <property type="molecule type" value="Genomic_DNA"/>
</dbReference>
<evidence type="ECO:0000256" key="19">
    <source>
        <dbReference type="ARBA" id="ARBA00052223"/>
    </source>
</evidence>
<feature type="binding site" evidence="22">
    <location>
        <position position="583"/>
    </location>
    <ligand>
        <name>Mg(2+)</name>
        <dbReference type="ChEBI" id="CHEBI:18420"/>
    </ligand>
</feature>
<feature type="binding site" evidence="22">
    <location>
        <position position="585"/>
    </location>
    <ligand>
        <name>Mg(2+)</name>
        <dbReference type="ChEBI" id="CHEBI:18420"/>
    </ligand>
</feature>
<dbReference type="GO" id="GO:0099040">
    <property type="term" value="P:ceramide translocation"/>
    <property type="evidence" value="ECO:0007669"/>
    <property type="project" value="UniProtKB-ARBA"/>
</dbReference>
<dbReference type="GO" id="GO:1990531">
    <property type="term" value="C:phospholipid-translocating ATPase complex"/>
    <property type="evidence" value="ECO:0007669"/>
    <property type="project" value="UniProtKB-ARBA"/>
</dbReference>
<dbReference type="PRINTS" id="PR00119">
    <property type="entry name" value="CATATPASE"/>
</dbReference>
<evidence type="ECO:0000256" key="17">
    <source>
        <dbReference type="ARBA" id="ARBA00050913"/>
    </source>
</evidence>
<feature type="binding site" evidence="21">
    <location>
        <position position="905"/>
    </location>
    <ligand>
        <name>ATP</name>
        <dbReference type="ChEBI" id="CHEBI:30616"/>
    </ligand>
</feature>
<evidence type="ECO:0000256" key="7">
    <source>
        <dbReference type="ARBA" id="ARBA00022723"/>
    </source>
</evidence>
<gene>
    <name evidence="27" type="ORF">PACTADRAFT_51717</name>
</gene>
<feature type="active site" description="4-aspartylphosphate intermediate" evidence="20">
    <location>
        <position position="583"/>
    </location>
</feature>
<dbReference type="FunFam" id="3.40.1110.10:FF:000048">
    <property type="entry name" value="Phospholipid-transporting ATPase"/>
    <property type="match status" value="1"/>
</dbReference>
<feature type="binding site" evidence="21">
    <location>
        <position position="1057"/>
    </location>
    <ligand>
        <name>ATP</name>
        <dbReference type="ChEBI" id="CHEBI:30616"/>
    </ligand>
</feature>
<comment type="catalytic activity">
    <reaction evidence="17">
        <text>a beta-D-glucosyl-(1&lt;-&gt;1')-N-acylsphing-4-enine(out) + ATP + H2O = a beta-D-glucosyl-(1&lt;-&gt;1')-N-acylsphing-4-enine(in) + ADP + phosphate + H(+)</text>
        <dbReference type="Rhea" id="RHEA:66036"/>
        <dbReference type="ChEBI" id="CHEBI:15377"/>
        <dbReference type="ChEBI" id="CHEBI:15378"/>
        <dbReference type="ChEBI" id="CHEBI:22801"/>
        <dbReference type="ChEBI" id="CHEBI:30616"/>
        <dbReference type="ChEBI" id="CHEBI:43474"/>
        <dbReference type="ChEBI" id="CHEBI:456216"/>
    </reaction>
    <physiologicalReaction direction="left-to-right" evidence="17">
        <dbReference type="Rhea" id="RHEA:66037"/>
    </physiologicalReaction>
</comment>
<sequence length="1429" mass="161508">MKRHRWGTQRNKKGLPIGRSKTFKWHRNQSIRHALHATSTPHNAESDSEDEGDSRKDEFRQVYWNLPLPADLLDDKGDPITQYSRNKVRTTKYTPLTFVPKNLSNQFKNIANVYFLTMIILGAFSIFGVPSPVLSAVPLIVIVCITAIKDAIEDSRRTGLDMELNNTPTHILEGVFNPNCLVDNVSMWRRFKKLNSRLLFKFIAFIKQNLTSSGRLEKKRNEFRKKHGQIADSAPKNSFDSTEETARKSVQLNNLSGSNSLDNNQDDPFNGAGEEIGASQKLKNHDNTKPFITHEDVFTDVQARFKRDMWKNVKVGDIVRVHNNDEIPADMIILATSDSDGACYVETKDLDGETNLKVRQALKSSSGEIKRAKDLTKAKFWIESEGPHSNLYSYQGNMKYYVSGDETKEEIANEPVTINNTLLRGCTLRNTKWALGIVIFTGEDTKIRLNAGITPTKRSRISRDLNYPVLLNFLLLFIICFISGLVNGIYYRHDNVSRTYFEFGTIAGSPAANGIVGFFVAVILYQSLVPISLYISIEIIKTAQAFFIYSDVKMYYEKLDYPCTPKSWSISDDLGQIEYIFSDKTGTLTQNVMEFKKATINGISYGRAYTEAYAGIRKRQGIDIKEEAAREKKAIEEDKIVMYNQLQEINENDQLDINDLTFISKEFVKDLKDAANGDYQKHCNEHFMLSLALCHSVLTEEDPKKPGKLLLKAQSPDEAALVSTARDVGFAFVGRTKKGVILNVQGIEKEYQVLNILEFNSTRKRMSALIKIPPPSPGEEPSVLLICKGADSIIYSRLSKDNDPDLLDKTANHLEEFATEGLRTLCIAQRQLTWKEYLDWNARHEIAAAALVKREERMEEVADSVERELTLLGGTAIEDRLQDGVPDTISLLGKAGIKLWVLTGDKVETAINIGFSCNLLDNDMNLLLIKTGGVEEMDQIFTEEEVATIGSDEKKFVDALITKYLEKYFNKQGTQEEITAAKSDHSPPHGNFGLVIDGDALKLALKDETQRKFLLLCKECKSVMCCRVSPAQKAAVVKMVKNTLQVMTLAIGDGSNDVAMIQAADVGVGIAGEEGRAAVMSSDYAFGQFRYLTRLVLVHGRWSYKRLSQMIPSFFYKNVIFTMALFWYGIYNDFDGTYLFEYTYLMFYNLAFTSLPVIFLGVLDQDVSDIVSLMVPQLYRSGILGTEWTMQKFWWYMTDAFYQSLISFFYPYWLYYKNGIISPTGLTLEHRYIMGALVSTIAIISCNLYILMNQYRWDWVSTLCISLSIIIVFAWTGIWSSSTYSGEFYKVGARLYGAAAFWACLFVGVVICLIPRFIYNVIRETMFPSDVTIIRERVAKGLNPIEDDGYDFIAMGDDGLNNDYNDFRFGGQDLLKRPLSATLGTQQPNESSLTINTQEIPMQVVEGNDGRRSISIKKQHNGVNNNSVI</sequence>
<accession>A0A1E4TQI7</accession>
<evidence type="ECO:0000256" key="16">
    <source>
        <dbReference type="ARBA" id="ARBA00049128"/>
    </source>
</evidence>
<feature type="binding site" evidence="22">
    <location>
        <position position="1057"/>
    </location>
    <ligand>
        <name>Mg(2+)</name>
        <dbReference type="ChEBI" id="CHEBI:18420"/>
    </ligand>
</feature>
<feature type="binding site" evidence="21">
    <location>
        <position position="904"/>
    </location>
    <ligand>
        <name>ATP</name>
        <dbReference type="ChEBI" id="CHEBI:30616"/>
    </ligand>
</feature>
<dbReference type="Gene3D" id="2.70.150.10">
    <property type="entry name" value="Calcium-transporting ATPase, cytoplasmic transduction domain A"/>
    <property type="match status" value="1"/>
</dbReference>
<dbReference type="GO" id="GO:0005524">
    <property type="term" value="F:ATP binding"/>
    <property type="evidence" value="ECO:0007669"/>
    <property type="project" value="UniProtKB-UniRule"/>
</dbReference>
<dbReference type="GO" id="GO:0000287">
    <property type="term" value="F:magnesium ion binding"/>
    <property type="evidence" value="ECO:0007669"/>
    <property type="project" value="UniProtKB-UniRule"/>
</dbReference>
<keyword evidence="14 23" id="KW-0472">Membrane</keyword>
<dbReference type="SUPFAM" id="SSF56784">
    <property type="entry name" value="HAD-like"/>
    <property type="match status" value="1"/>
</dbReference>
<proteinExistence type="inferred from homology"/>
<dbReference type="InterPro" id="IPR018303">
    <property type="entry name" value="ATPase_P-typ_P_site"/>
</dbReference>
<evidence type="ECO:0000256" key="18">
    <source>
        <dbReference type="ARBA" id="ARBA00051303"/>
    </source>
</evidence>
<feature type="binding site" evidence="21">
    <location>
        <position position="584"/>
    </location>
    <ligand>
        <name>ATP</name>
        <dbReference type="ChEBI" id="CHEBI:30616"/>
    </ligand>
</feature>
<dbReference type="GO" id="GO:0140346">
    <property type="term" value="F:phosphatidylserine flippase activity"/>
    <property type="evidence" value="ECO:0007669"/>
    <property type="project" value="UniProtKB-ARBA"/>
</dbReference>
<evidence type="ECO:0000256" key="1">
    <source>
        <dbReference type="ARBA" id="ARBA00001946"/>
    </source>
</evidence>
<feature type="compositionally biased region" description="Low complexity" evidence="24">
    <location>
        <begin position="251"/>
        <end position="267"/>
    </location>
</feature>
<dbReference type="OrthoDB" id="377733at2759"/>
<comment type="catalytic activity">
    <reaction evidence="16">
        <text>a 1,2-diacyl-sn-glycero-3-phosphoethanolamine(out) + ATP + H2O = a 1,2-diacyl-sn-glycero-3-phosphoethanolamine(in) + ADP + phosphate + H(+)</text>
        <dbReference type="Rhea" id="RHEA:66132"/>
        <dbReference type="ChEBI" id="CHEBI:15377"/>
        <dbReference type="ChEBI" id="CHEBI:15378"/>
        <dbReference type="ChEBI" id="CHEBI:30616"/>
        <dbReference type="ChEBI" id="CHEBI:43474"/>
        <dbReference type="ChEBI" id="CHEBI:64612"/>
        <dbReference type="ChEBI" id="CHEBI:456216"/>
    </reaction>
    <physiologicalReaction direction="left-to-right" evidence="16">
        <dbReference type="Rhea" id="RHEA:66133"/>
    </physiologicalReaction>
</comment>
<feature type="transmembrane region" description="Helical" evidence="23">
    <location>
        <begin position="110"/>
        <end position="127"/>
    </location>
</feature>
<evidence type="ECO:0000256" key="11">
    <source>
        <dbReference type="ARBA" id="ARBA00022967"/>
    </source>
</evidence>
<dbReference type="GO" id="GO:0016887">
    <property type="term" value="F:ATP hydrolysis activity"/>
    <property type="evidence" value="ECO:0007669"/>
    <property type="project" value="InterPro"/>
</dbReference>
<dbReference type="Pfam" id="PF16209">
    <property type="entry name" value="PhoLip_ATPase_N"/>
    <property type="match status" value="1"/>
</dbReference>
<feature type="transmembrane region" description="Helical" evidence="23">
    <location>
        <begin position="1232"/>
        <end position="1252"/>
    </location>
</feature>
<feature type="transmembrane region" description="Helical" evidence="23">
    <location>
        <begin position="511"/>
        <end position="535"/>
    </location>
</feature>
<feature type="transmembrane region" description="Helical" evidence="23">
    <location>
        <begin position="1299"/>
        <end position="1319"/>
    </location>
</feature>
<evidence type="ECO:0000256" key="12">
    <source>
        <dbReference type="ARBA" id="ARBA00022989"/>
    </source>
</evidence>
<evidence type="ECO:0000256" key="2">
    <source>
        <dbReference type="ARBA" id="ARBA00004651"/>
    </source>
</evidence>
<dbReference type="PANTHER" id="PTHR24092:SF180">
    <property type="entry name" value="PHOSPHOLIPID-TRANSPORTING ATPASE DNF1-RELATED"/>
    <property type="match status" value="1"/>
</dbReference>
<dbReference type="InterPro" id="IPR008250">
    <property type="entry name" value="ATPase_P-typ_transduc_dom_A_sf"/>
</dbReference>
<evidence type="ECO:0000256" key="3">
    <source>
        <dbReference type="ARBA" id="ARBA00008109"/>
    </source>
</evidence>
<dbReference type="PRINTS" id="PR00121">
    <property type="entry name" value="NAKATPASE"/>
</dbReference>
<keyword evidence="12 23" id="KW-1133">Transmembrane helix</keyword>
<dbReference type="Pfam" id="PF16212">
    <property type="entry name" value="PhoLip_ATPase_C"/>
    <property type="match status" value="1"/>
</dbReference>
<evidence type="ECO:0000313" key="27">
    <source>
        <dbReference type="EMBL" id="ODV93979.1"/>
    </source>
</evidence>
<evidence type="ECO:0000256" key="10">
    <source>
        <dbReference type="ARBA" id="ARBA00022842"/>
    </source>
</evidence>
<dbReference type="GO" id="GO:0090554">
    <property type="term" value="F:phosphatidylcholine floppase activity"/>
    <property type="evidence" value="ECO:0007669"/>
    <property type="project" value="RHEA"/>
</dbReference>
<keyword evidence="11 23" id="KW-1278">Translocase</keyword>
<evidence type="ECO:0000256" key="9">
    <source>
        <dbReference type="ARBA" id="ARBA00022840"/>
    </source>
</evidence>
<dbReference type="GO" id="GO:0006897">
    <property type="term" value="P:endocytosis"/>
    <property type="evidence" value="ECO:0007669"/>
    <property type="project" value="UniProtKB-ARBA"/>
</dbReference>
<evidence type="ECO:0000259" key="26">
    <source>
        <dbReference type="Pfam" id="PF16212"/>
    </source>
</evidence>
<evidence type="ECO:0000313" key="28">
    <source>
        <dbReference type="Proteomes" id="UP000094236"/>
    </source>
</evidence>
<dbReference type="FunFam" id="3.40.50.1000:FF:000108">
    <property type="entry name" value="Phospholipid-transporting ATPase"/>
    <property type="match status" value="1"/>
</dbReference>
<dbReference type="InterPro" id="IPR044492">
    <property type="entry name" value="P_typ_ATPase_HD_dom"/>
</dbReference>
<comment type="similarity">
    <text evidence="3 23">Belongs to the cation transport ATPase (P-type) (TC 3.A.3) family. Type IV subfamily.</text>
</comment>
<feature type="binding site" evidence="21">
    <location>
        <position position="759"/>
    </location>
    <ligand>
        <name>ATP</name>
        <dbReference type="ChEBI" id="CHEBI:30616"/>
    </ligand>
</feature>
<dbReference type="PROSITE" id="PS00154">
    <property type="entry name" value="ATPASE_E1_E2"/>
    <property type="match status" value="1"/>
</dbReference>
<dbReference type="NCBIfam" id="TIGR01652">
    <property type="entry name" value="ATPase-Plipid"/>
    <property type="match status" value="1"/>
</dbReference>
<dbReference type="InterPro" id="IPR023299">
    <property type="entry name" value="ATPase_P-typ_cyto_dom_N"/>
</dbReference>
<dbReference type="Gene3D" id="3.40.50.1000">
    <property type="entry name" value="HAD superfamily/HAD-like"/>
    <property type="match status" value="1"/>
</dbReference>
<feature type="region of interest" description="Disordered" evidence="24">
    <location>
        <begin position="1"/>
        <end position="21"/>
    </location>
</feature>
<dbReference type="InterPro" id="IPR006539">
    <property type="entry name" value="P-type_ATPase_IV"/>
</dbReference>
<comment type="catalytic activity">
    <reaction evidence="15 23">
        <text>ATP + H2O + phospholipidSide 1 = ADP + phosphate + phospholipidSide 2.</text>
        <dbReference type="EC" id="7.6.2.1"/>
    </reaction>
</comment>
<dbReference type="GO" id="GO:0090556">
    <property type="term" value="F:phosphatidylserine floppase activity"/>
    <property type="evidence" value="ECO:0007669"/>
    <property type="project" value="RHEA"/>
</dbReference>
<feature type="binding site" evidence="21">
    <location>
        <position position="585"/>
    </location>
    <ligand>
        <name>ATP</name>
        <dbReference type="ChEBI" id="CHEBI:30616"/>
    </ligand>
</feature>
<dbReference type="SFLD" id="SFLDG00002">
    <property type="entry name" value="C1.7:_P-type_atpase_like"/>
    <property type="match status" value="1"/>
</dbReference>
<feature type="domain" description="P-type ATPase N-terminal" evidence="25">
    <location>
        <begin position="81"/>
        <end position="132"/>
    </location>
</feature>
<dbReference type="InterPro" id="IPR001757">
    <property type="entry name" value="P_typ_ATPase"/>
</dbReference>
<dbReference type="STRING" id="669874.A0A1E4TQI7"/>
<dbReference type="SUPFAM" id="SSF81665">
    <property type="entry name" value="Calcium ATPase, transmembrane domain M"/>
    <property type="match status" value="1"/>
</dbReference>
<reference evidence="28" key="1">
    <citation type="submission" date="2016-05" db="EMBL/GenBank/DDBJ databases">
        <title>Comparative genomics of biotechnologically important yeasts.</title>
        <authorList>
            <consortium name="DOE Joint Genome Institute"/>
            <person name="Riley R."/>
            <person name="Haridas S."/>
            <person name="Wolfe K.H."/>
            <person name="Lopes M.R."/>
            <person name="Hittinger C.T."/>
            <person name="Goker M."/>
            <person name="Salamov A."/>
            <person name="Wisecaver J."/>
            <person name="Long T.M."/>
            <person name="Aerts A.L."/>
            <person name="Barry K."/>
            <person name="Choi C."/>
            <person name="Clum A."/>
            <person name="Coughlan A.Y."/>
            <person name="Deshpande S."/>
            <person name="Douglass A.P."/>
            <person name="Hanson S.J."/>
            <person name="Klenk H.-P."/>
            <person name="Labutti K."/>
            <person name="Lapidus A."/>
            <person name="Lindquist E."/>
            <person name="Lipzen A."/>
            <person name="Meier-Kolthoff J.P."/>
            <person name="Ohm R.A."/>
            <person name="Otillar R.P."/>
            <person name="Pangilinan J."/>
            <person name="Peng Y."/>
            <person name="Rokas A."/>
            <person name="Rosa C.A."/>
            <person name="Scheuner C."/>
            <person name="Sibirny A.A."/>
            <person name="Slot J.C."/>
            <person name="Stielow J.B."/>
            <person name="Sun H."/>
            <person name="Kurtzman C.P."/>
            <person name="Blackwell M."/>
            <person name="Grigoriev I.V."/>
            <person name="Jeffries T.W."/>
        </authorList>
    </citation>
    <scope>NUCLEOTIDE SEQUENCE [LARGE SCALE GENOMIC DNA]</scope>
    <source>
        <strain evidence="28">NRRL Y-2460</strain>
    </source>
</reference>
<feature type="binding site" evidence="21">
    <location>
        <position position="718"/>
    </location>
    <ligand>
        <name>ATP</name>
        <dbReference type="ChEBI" id="CHEBI:30616"/>
    </ligand>
</feature>
<comment type="catalytic activity">
    <reaction evidence="18">
        <text>a 1,2-diacyl-sn-glycero-3-phospho-L-serine(out) + ATP + H2O = a 1,2-diacyl-sn-glycero-3-phospho-L-serine(in) + ADP + phosphate + H(+)</text>
        <dbReference type="Rhea" id="RHEA:38567"/>
        <dbReference type="ChEBI" id="CHEBI:15377"/>
        <dbReference type="ChEBI" id="CHEBI:15378"/>
        <dbReference type="ChEBI" id="CHEBI:30616"/>
        <dbReference type="ChEBI" id="CHEBI:43474"/>
        <dbReference type="ChEBI" id="CHEBI:57262"/>
        <dbReference type="ChEBI" id="CHEBI:456216"/>
    </reaction>
    <physiologicalReaction direction="left-to-right" evidence="18">
        <dbReference type="Rhea" id="RHEA:38568"/>
    </physiologicalReaction>
</comment>
<evidence type="ECO:0000256" key="8">
    <source>
        <dbReference type="ARBA" id="ARBA00022741"/>
    </source>
</evidence>
<dbReference type="Proteomes" id="UP000094236">
    <property type="component" value="Unassembled WGS sequence"/>
</dbReference>
<evidence type="ECO:0000256" key="5">
    <source>
        <dbReference type="ARBA" id="ARBA00022475"/>
    </source>
</evidence>
<dbReference type="InterPro" id="IPR032630">
    <property type="entry name" value="P_typ_ATPase_c"/>
</dbReference>
<feature type="transmembrane region" description="Helical" evidence="23">
    <location>
        <begin position="1114"/>
        <end position="1130"/>
    </location>
</feature>
<dbReference type="NCBIfam" id="TIGR01494">
    <property type="entry name" value="ATPase_P-type"/>
    <property type="match status" value="1"/>
</dbReference>
<dbReference type="FunFam" id="3.40.50.1000:FF:000001">
    <property type="entry name" value="Phospholipid-transporting ATPase IC"/>
    <property type="match status" value="1"/>
</dbReference>
<feature type="transmembrane region" description="Helical" evidence="23">
    <location>
        <begin position="1193"/>
        <end position="1212"/>
    </location>
</feature>
<comment type="catalytic activity">
    <reaction evidence="19">
        <text>a 1,2-diacyl-sn-glycero-3-phosphocholine(out) + ATP + H2O = a 1,2-diacyl-sn-glycero-3-phosphocholine(in) + ADP + phosphate + H(+)</text>
        <dbReference type="Rhea" id="RHEA:38583"/>
        <dbReference type="ChEBI" id="CHEBI:15377"/>
        <dbReference type="ChEBI" id="CHEBI:15378"/>
        <dbReference type="ChEBI" id="CHEBI:30616"/>
        <dbReference type="ChEBI" id="CHEBI:43474"/>
        <dbReference type="ChEBI" id="CHEBI:57643"/>
        <dbReference type="ChEBI" id="CHEBI:456216"/>
    </reaction>
    <physiologicalReaction direction="left-to-right" evidence="19">
        <dbReference type="Rhea" id="RHEA:38584"/>
    </physiologicalReaction>
</comment>
<dbReference type="InterPro" id="IPR032631">
    <property type="entry name" value="P-type_ATPase_N"/>
</dbReference>
<feature type="binding site" evidence="21">
    <location>
        <position position="583"/>
    </location>
    <ligand>
        <name>ATP</name>
        <dbReference type="ChEBI" id="CHEBI:30616"/>
    </ligand>
</feature>
<keyword evidence="13" id="KW-0445">Lipid transport</keyword>
<keyword evidence="9 21" id="KW-0067">ATP-binding</keyword>
<dbReference type="InterPro" id="IPR036412">
    <property type="entry name" value="HAD-like_sf"/>
</dbReference>
<feature type="transmembrane region" description="Helical" evidence="23">
    <location>
        <begin position="467"/>
        <end position="491"/>
    </location>
</feature>
<feature type="region of interest" description="Disordered" evidence="24">
    <location>
        <begin position="224"/>
        <end position="287"/>
    </location>
</feature>
<evidence type="ECO:0000256" key="14">
    <source>
        <dbReference type="ARBA" id="ARBA00023136"/>
    </source>
</evidence>
<evidence type="ECO:0000256" key="20">
    <source>
        <dbReference type="PIRSR" id="PIRSR606539-1"/>
    </source>
</evidence>
<keyword evidence="5" id="KW-1003">Cell membrane</keyword>
<dbReference type="GO" id="GO:0007163">
    <property type="term" value="P:establishment or maintenance of cell polarity"/>
    <property type="evidence" value="ECO:0007669"/>
    <property type="project" value="UniProtKB-ARBA"/>
</dbReference>
<evidence type="ECO:0000256" key="24">
    <source>
        <dbReference type="SAM" id="MobiDB-lite"/>
    </source>
</evidence>
<dbReference type="GO" id="GO:0140351">
    <property type="term" value="F:glycosylceramide flippase activity"/>
    <property type="evidence" value="ECO:0007669"/>
    <property type="project" value="UniProtKB-ARBA"/>
</dbReference>
<dbReference type="Pfam" id="PF13246">
    <property type="entry name" value="Cation_ATPase"/>
    <property type="match status" value="1"/>
</dbReference>
<feature type="binding site" evidence="21">
    <location>
        <position position="1027"/>
    </location>
    <ligand>
        <name>ATP</name>
        <dbReference type="ChEBI" id="CHEBI:30616"/>
    </ligand>
</feature>
<feature type="transmembrane region" description="Helical" evidence="23">
    <location>
        <begin position="133"/>
        <end position="152"/>
    </location>
</feature>
<organism evidence="27 28">
    <name type="scientific">Pachysolen tannophilus NRRL Y-2460</name>
    <dbReference type="NCBI Taxonomy" id="669874"/>
    <lineage>
        <taxon>Eukaryota</taxon>
        <taxon>Fungi</taxon>
        <taxon>Dikarya</taxon>
        <taxon>Ascomycota</taxon>
        <taxon>Saccharomycotina</taxon>
        <taxon>Pichiomycetes</taxon>
        <taxon>Pachysolenaceae</taxon>
        <taxon>Pachysolen</taxon>
    </lineage>
</organism>
<feature type="region of interest" description="Disordered" evidence="24">
    <location>
        <begin position="34"/>
        <end position="55"/>
    </location>
</feature>
<dbReference type="SFLD" id="SFLDS00003">
    <property type="entry name" value="Haloacid_Dehalogenase"/>
    <property type="match status" value="1"/>
</dbReference>
<keyword evidence="28" id="KW-1185">Reference proteome</keyword>
<feature type="transmembrane region" description="Helical" evidence="23">
    <location>
        <begin position="1259"/>
        <end position="1279"/>
    </location>
</feature>
<dbReference type="InterPro" id="IPR023214">
    <property type="entry name" value="HAD_sf"/>
</dbReference>
<name>A0A1E4TQI7_PACTA</name>
<dbReference type="CDD" id="cd02073">
    <property type="entry name" value="P-type_ATPase_APLT_Dnf-like"/>
    <property type="match status" value="1"/>
</dbReference>
<protein>
    <recommendedName>
        <fullName evidence="23">Phospholipid-transporting ATPase</fullName>
        <ecNumber evidence="23">7.6.2.1</ecNumber>
    </recommendedName>
</protein>
<feature type="transmembrane region" description="Helical" evidence="23">
    <location>
        <begin position="1142"/>
        <end position="1163"/>
    </location>
</feature>
<feature type="binding site" evidence="21">
    <location>
        <position position="903"/>
    </location>
    <ligand>
        <name>ATP</name>
        <dbReference type="ChEBI" id="CHEBI:30616"/>
    </ligand>
</feature>
<evidence type="ECO:0000256" key="23">
    <source>
        <dbReference type="RuleBase" id="RU362033"/>
    </source>
</evidence>
<keyword evidence="7 22" id="KW-0479">Metal-binding</keyword>
<keyword evidence="8 21" id="KW-0547">Nucleotide-binding</keyword>
<dbReference type="EC" id="7.6.2.1" evidence="23"/>
<evidence type="ECO:0000259" key="25">
    <source>
        <dbReference type="Pfam" id="PF16209"/>
    </source>
</evidence>
<evidence type="ECO:0000256" key="15">
    <source>
        <dbReference type="ARBA" id="ARBA00034036"/>
    </source>
</evidence>
<dbReference type="Gene3D" id="3.40.1110.10">
    <property type="entry name" value="Calcium-transporting ATPase, cytoplasmic domain N"/>
    <property type="match status" value="1"/>
</dbReference>
<dbReference type="GO" id="GO:0070867">
    <property type="term" value="C:mating projection tip membrane"/>
    <property type="evidence" value="ECO:0007669"/>
    <property type="project" value="UniProtKB-ARBA"/>
</dbReference>
<dbReference type="SUPFAM" id="SSF81660">
    <property type="entry name" value="Metal cation-transporting ATPase, ATP-binding domain N"/>
    <property type="match status" value="1"/>
</dbReference>
<keyword evidence="4" id="KW-0813">Transport</keyword>
<feature type="binding site" evidence="21">
    <location>
        <position position="1033"/>
    </location>
    <ligand>
        <name>ATP</name>
        <dbReference type="ChEBI" id="CHEBI:30616"/>
    </ligand>
</feature>